<dbReference type="Proteomes" id="UP000036681">
    <property type="component" value="Unplaced"/>
</dbReference>
<evidence type="ECO:0000313" key="10">
    <source>
        <dbReference type="Proteomes" id="UP000036681"/>
    </source>
</evidence>
<keyword evidence="2 6" id="KW-0698">rRNA processing</keyword>
<dbReference type="Gene3D" id="2.130.10.10">
    <property type="entry name" value="YVTN repeat-like/Quinoprotein amine dehydrogenase"/>
    <property type="match status" value="1"/>
</dbReference>
<dbReference type="InterPro" id="IPR028598">
    <property type="entry name" value="BOP1/Erb1"/>
</dbReference>
<dbReference type="SMART" id="SM00320">
    <property type="entry name" value="WD40"/>
    <property type="match status" value="6"/>
</dbReference>
<dbReference type="GO" id="GO:0005654">
    <property type="term" value="C:nucleoplasm"/>
    <property type="evidence" value="ECO:0007669"/>
    <property type="project" value="UniProtKB-SubCell"/>
</dbReference>
<dbReference type="InterPro" id="IPR015943">
    <property type="entry name" value="WD40/YVTN_repeat-like_dom_sf"/>
</dbReference>
<dbReference type="GO" id="GO:0030687">
    <property type="term" value="C:preribosome, large subunit precursor"/>
    <property type="evidence" value="ECO:0007669"/>
    <property type="project" value="UniProtKB-UniRule"/>
</dbReference>
<protein>
    <recommendedName>
        <fullName evidence="6">Ribosome biogenesis protein BOP1 homolog</fullName>
    </recommendedName>
</protein>
<comment type="subcellular location">
    <subcellularLocation>
        <location evidence="6">Nucleus</location>
        <location evidence="6">Nucleolus</location>
    </subcellularLocation>
    <subcellularLocation>
        <location evidence="6">Nucleus</location>
        <location evidence="6">Nucleoplasm</location>
    </subcellularLocation>
</comment>
<organism evidence="10 11">
    <name type="scientific">Ascaris lumbricoides</name>
    <name type="common">Giant roundworm</name>
    <dbReference type="NCBI Taxonomy" id="6252"/>
    <lineage>
        <taxon>Eukaryota</taxon>
        <taxon>Metazoa</taxon>
        <taxon>Ecdysozoa</taxon>
        <taxon>Nematoda</taxon>
        <taxon>Chromadorea</taxon>
        <taxon>Rhabditida</taxon>
        <taxon>Spirurina</taxon>
        <taxon>Ascaridomorpha</taxon>
        <taxon>Ascaridoidea</taxon>
        <taxon>Ascarididae</taxon>
        <taxon>Ascaris</taxon>
    </lineage>
</organism>
<sequence>MVRHRKLSRELDVDRKTETKQIDDFDSSDEEDLRNTIGNIPIWWYEDCPHFGYDKDGTAIAKAINKDQMEAFIEKMDDPDYWRKVFDRQSGGYTTLSDEQVSKLEAIGSSQYPDVGYNPYQPFVDLFSSQTEIHPISNRPESKQAFIPSLDEKRLVGRMVHAIKMGWAKPPRPPRAPPKVYDLWAESPATSKTKSEQARIRMHFPAPKVALPGNAESYNPPAEYLFDDEELKKWMESDPEERHINFVPQKFDSLRKVPAYERFFNERYERCLDLYLAPRQRRMRLNVDPSQLLPELPNPADLRPFPTTLAFVGHVILSICHALFVYLRGHEGQVQSLSFEPDVGELLASGGADATVRIWSIGSGRCLKTAKMDGAVSSVAMCPLSGRTLVAAVVEPKQVVVMNTHCGDRYNINSTAQFLSGLDTEQFSAEHSLKWVKHPNVPSVTIRLPNDASRVVWHAKGDYFATFAPINSPNAIYIHQLSKCKSQAPFSKVKGIITGVLFHPREPLLFVATRQYVRVYDLVKCQLKKKLLSGSRWLSCMQIDLHGENLFVGGLDRTFSWIDLQLSNKPWKTARHHSAAIRSITYHSRYPLLATVSDDSTAIVYYAKVSVDSFKENELIPVRRLRTHTTQSNGLSILDAVFHPLEPWLVTAGADGLIALFTY</sequence>
<evidence type="ECO:0000256" key="3">
    <source>
        <dbReference type="ARBA" id="ARBA00022574"/>
    </source>
</evidence>
<evidence type="ECO:0000313" key="11">
    <source>
        <dbReference type="WBParaSite" id="ALUE_0000609201-mRNA-1"/>
    </source>
</evidence>
<evidence type="ECO:0000256" key="2">
    <source>
        <dbReference type="ARBA" id="ARBA00022552"/>
    </source>
</evidence>
<name>A0A9J2P8A1_ASCLU</name>
<keyword evidence="10" id="KW-1185">Reference proteome</keyword>
<dbReference type="GO" id="GO:0043021">
    <property type="term" value="F:ribonucleoprotein complex binding"/>
    <property type="evidence" value="ECO:0007669"/>
    <property type="project" value="UniProtKB-UniRule"/>
</dbReference>
<evidence type="ECO:0000256" key="7">
    <source>
        <dbReference type="PROSITE-ProRule" id="PRU00221"/>
    </source>
</evidence>
<feature type="repeat" description="WD" evidence="7">
    <location>
        <begin position="327"/>
        <end position="369"/>
    </location>
</feature>
<evidence type="ECO:0000256" key="8">
    <source>
        <dbReference type="SAM" id="MobiDB-lite"/>
    </source>
</evidence>
<dbReference type="Pfam" id="PF00400">
    <property type="entry name" value="WD40"/>
    <property type="match status" value="3"/>
</dbReference>
<evidence type="ECO:0000259" key="9">
    <source>
        <dbReference type="SMART" id="SM01035"/>
    </source>
</evidence>
<dbReference type="InterPro" id="IPR036322">
    <property type="entry name" value="WD40_repeat_dom_sf"/>
</dbReference>
<dbReference type="PANTHER" id="PTHR17605:SF0">
    <property type="entry name" value="RIBOSOME BIOGENESIS PROTEIN BOP1"/>
    <property type="match status" value="1"/>
</dbReference>
<feature type="region of interest" description="Disordered" evidence="8">
    <location>
        <begin position="1"/>
        <end position="31"/>
    </location>
</feature>
<proteinExistence type="inferred from homology"/>
<dbReference type="GO" id="GO:0070545">
    <property type="term" value="C:PeBoW complex"/>
    <property type="evidence" value="ECO:0007669"/>
    <property type="project" value="TreeGrafter"/>
</dbReference>
<feature type="domain" description="BOP1 N-terminal" evidence="9">
    <location>
        <begin position="45"/>
        <end position="306"/>
    </location>
</feature>
<dbReference type="InterPro" id="IPR012953">
    <property type="entry name" value="BOP1_N_dom"/>
</dbReference>
<dbReference type="PROSITE" id="PS50294">
    <property type="entry name" value="WD_REPEATS_REGION"/>
    <property type="match status" value="1"/>
</dbReference>
<evidence type="ECO:0000256" key="4">
    <source>
        <dbReference type="ARBA" id="ARBA00022737"/>
    </source>
</evidence>
<dbReference type="GO" id="GO:0000466">
    <property type="term" value="P:maturation of 5.8S rRNA from tricistronic rRNA transcript (SSU-rRNA, 5.8S rRNA, LSU-rRNA)"/>
    <property type="evidence" value="ECO:0007669"/>
    <property type="project" value="UniProtKB-UniRule"/>
</dbReference>
<dbReference type="PROSITE" id="PS50082">
    <property type="entry name" value="WD_REPEATS_2"/>
    <property type="match status" value="1"/>
</dbReference>
<dbReference type="InterPro" id="IPR001680">
    <property type="entry name" value="WD40_rpt"/>
</dbReference>
<comment type="function">
    <text evidence="6">Required for maturation of ribosomal RNAs and formation of the large ribosomal subunit.</text>
</comment>
<dbReference type="HAMAP" id="MF_03027">
    <property type="entry name" value="BOP1"/>
    <property type="match status" value="1"/>
</dbReference>
<dbReference type="AlphaFoldDB" id="A0A9J2P8A1"/>
<dbReference type="Pfam" id="PF08145">
    <property type="entry name" value="BOP1NT"/>
    <property type="match status" value="1"/>
</dbReference>
<comment type="similarity">
    <text evidence="6">Belongs to the WD repeat BOP1/ERB1 family.</text>
</comment>
<reference evidence="11" key="1">
    <citation type="submission" date="2023-03" db="UniProtKB">
        <authorList>
            <consortium name="WormBaseParasite"/>
        </authorList>
    </citation>
    <scope>IDENTIFICATION</scope>
</reference>
<keyword evidence="1 6" id="KW-0690">Ribosome biogenesis</keyword>
<keyword evidence="5 6" id="KW-0539">Nucleus</keyword>
<dbReference type="GO" id="GO:0000463">
    <property type="term" value="P:maturation of LSU-rRNA from tricistronic rRNA transcript (SSU-rRNA, 5.8S rRNA, LSU-rRNA)"/>
    <property type="evidence" value="ECO:0007669"/>
    <property type="project" value="UniProtKB-UniRule"/>
</dbReference>
<dbReference type="SUPFAM" id="SSF50978">
    <property type="entry name" value="WD40 repeat-like"/>
    <property type="match status" value="1"/>
</dbReference>
<dbReference type="SMART" id="SM01035">
    <property type="entry name" value="BOP1NT"/>
    <property type="match status" value="1"/>
</dbReference>
<keyword evidence="4" id="KW-0677">Repeat</keyword>
<dbReference type="WBParaSite" id="ALUE_0000609201-mRNA-1">
    <property type="protein sequence ID" value="ALUE_0000609201-mRNA-1"/>
    <property type="gene ID" value="ALUE_0000609201"/>
</dbReference>
<evidence type="ECO:0000256" key="6">
    <source>
        <dbReference type="HAMAP-Rule" id="MF_03027"/>
    </source>
</evidence>
<dbReference type="PANTHER" id="PTHR17605">
    <property type="entry name" value="RIBOSOME BIOGENESIS PROTEIN BOP1 BLOCK OF PROLIFERATION 1 PROTEIN"/>
    <property type="match status" value="1"/>
</dbReference>
<accession>A0A9J2P8A1</accession>
<evidence type="ECO:0000256" key="1">
    <source>
        <dbReference type="ARBA" id="ARBA00022517"/>
    </source>
</evidence>
<feature type="compositionally biased region" description="Basic and acidic residues" evidence="8">
    <location>
        <begin position="8"/>
        <end position="23"/>
    </location>
</feature>
<keyword evidence="3 7" id="KW-0853">WD repeat</keyword>
<evidence type="ECO:0000256" key="5">
    <source>
        <dbReference type="ARBA" id="ARBA00023242"/>
    </source>
</evidence>